<dbReference type="InterPro" id="IPR011994">
    <property type="entry name" value="Cytidylate_kinase_dom"/>
</dbReference>
<dbReference type="GO" id="GO:0005524">
    <property type="term" value="F:ATP binding"/>
    <property type="evidence" value="ECO:0007669"/>
    <property type="project" value="UniProtKB-UniRule"/>
</dbReference>
<dbReference type="AlphaFoldDB" id="A0A0K2JG96"/>
<keyword evidence="8" id="KW-0963">Cytoplasm</keyword>
<name>A0A0K2JG96_SPIKU</name>
<dbReference type="GO" id="GO:0006220">
    <property type="term" value="P:pyrimidine nucleotide metabolic process"/>
    <property type="evidence" value="ECO:0007669"/>
    <property type="project" value="UniProtKB-UniRule"/>
</dbReference>
<reference evidence="10 11" key="1">
    <citation type="journal article" date="2015" name="Genome Announc.">
        <title>Complete Genome Sequence of Spiroplasma kunkelii Strain CR2-3x, Causal Agent of Corn Stunt Disease in Zea mays L.</title>
        <authorList>
            <person name="Davis R.E."/>
            <person name="Shao J."/>
            <person name="Dally E.L."/>
            <person name="Zhao Y."/>
            <person name="Gasparich G.E."/>
            <person name="Gaynor B.J."/>
            <person name="Athey J.C."/>
            <person name="Harrison N.A."/>
            <person name="Donofrio N."/>
        </authorList>
    </citation>
    <scope>NUCLEOTIDE SEQUENCE [LARGE SCALE GENOMIC DNA]</scope>
    <source>
        <strain evidence="10 11">CR2-3x</strain>
    </source>
</reference>
<dbReference type="CDD" id="cd02020">
    <property type="entry name" value="CMPK"/>
    <property type="match status" value="1"/>
</dbReference>
<dbReference type="InterPro" id="IPR027417">
    <property type="entry name" value="P-loop_NTPase"/>
</dbReference>
<evidence type="ECO:0000256" key="2">
    <source>
        <dbReference type="ARBA" id="ARBA00022679"/>
    </source>
</evidence>
<dbReference type="NCBIfam" id="TIGR00017">
    <property type="entry name" value="cmk"/>
    <property type="match status" value="1"/>
</dbReference>
<evidence type="ECO:0000256" key="7">
    <source>
        <dbReference type="ARBA" id="ARBA00048478"/>
    </source>
</evidence>
<keyword evidence="4 8" id="KW-0418">Kinase</keyword>
<evidence type="ECO:0000256" key="8">
    <source>
        <dbReference type="HAMAP-Rule" id="MF_00238"/>
    </source>
</evidence>
<dbReference type="SUPFAM" id="SSF52540">
    <property type="entry name" value="P-loop containing nucleoside triphosphate hydrolases"/>
    <property type="match status" value="1"/>
</dbReference>
<gene>
    <name evidence="8 10" type="primary">cmk</name>
    <name evidence="10" type="ORF">SKUN_00547</name>
</gene>
<dbReference type="KEGG" id="skn:SKUN_00547"/>
<keyword evidence="5 8" id="KW-0067">ATP-binding</keyword>
<dbReference type="PATRIC" id="fig|273035.7.peg.645"/>
<dbReference type="InterPro" id="IPR003136">
    <property type="entry name" value="Cytidylate_kin"/>
</dbReference>
<comment type="catalytic activity">
    <reaction evidence="6 8">
        <text>dCMP + ATP = dCDP + ADP</text>
        <dbReference type="Rhea" id="RHEA:25094"/>
        <dbReference type="ChEBI" id="CHEBI:30616"/>
        <dbReference type="ChEBI" id="CHEBI:57566"/>
        <dbReference type="ChEBI" id="CHEBI:58593"/>
        <dbReference type="ChEBI" id="CHEBI:456216"/>
        <dbReference type="EC" id="2.7.4.25"/>
    </reaction>
</comment>
<feature type="domain" description="Cytidylate kinase" evidence="9">
    <location>
        <begin position="5"/>
        <end position="214"/>
    </location>
</feature>
<dbReference type="OrthoDB" id="9807434at2"/>
<protein>
    <recommendedName>
        <fullName evidence="8">Cytidylate kinase</fullName>
        <shortName evidence="8">CK</shortName>
        <ecNumber evidence="8">2.7.4.25</ecNumber>
    </recommendedName>
    <alternativeName>
        <fullName evidence="8">Cytidine monophosphate kinase</fullName>
        <shortName evidence="8">CMP kinase</shortName>
    </alternativeName>
</protein>
<evidence type="ECO:0000313" key="10">
    <source>
        <dbReference type="EMBL" id="ALA97442.1"/>
    </source>
</evidence>
<dbReference type="Proteomes" id="UP000062963">
    <property type="component" value="Chromosome"/>
</dbReference>
<evidence type="ECO:0000313" key="11">
    <source>
        <dbReference type="Proteomes" id="UP000062963"/>
    </source>
</evidence>
<dbReference type="GO" id="GO:0005737">
    <property type="term" value="C:cytoplasm"/>
    <property type="evidence" value="ECO:0007669"/>
    <property type="project" value="UniProtKB-SubCell"/>
</dbReference>
<sequence length="222" mass="24851">MKINIAIDGPAGSGKSSAGYELAKKLNYQFIDTGLTYRAFTYFCVKVGVDFTNNYQLQGQLTNFNYQVINNRVYVNGKDITDKLQTDLVLDNINKITGLDFIRAAMVCLQQKLVIKKGNVVVGRDITTVVLPDAEVKIYLTASITARANRRWNQNQENHIVPNNLAEITAKLKERDYVDTTRVVGSLKIAPDAVIVDSSKLTFEQTVTKIYEIVCNYKKAGK</sequence>
<evidence type="ECO:0000256" key="3">
    <source>
        <dbReference type="ARBA" id="ARBA00022741"/>
    </source>
</evidence>
<dbReference type="EMBL" id="CP010899">
    <property type="protein sequence ID" value="ALA97442.1"/>
    <property type="molecule type" value="Genomic_DNA"/>
</dbReference>
<dbReference type="GO" id="GO:0036430">
    <property type="term" value="F:CMP kinase activity"/>
    <property type="evidence" value="ECO:0007669"/>
    <property type="project" value="RHEA"/>
</dbReference>
<comment type="similarity">
    <text evidence="1 8">Belongs to the cytidylate kinase family. Type 1 subfamily.</text>
</comment>
<keyword evidence="3 8" id="KW-0547">Nucleotide-binding</keyword>
<comment type="subcellular location">
    <subcellularLocation>
        <location evidence="8">Cytoplasm</location>
    </subcellularLocation>
</comment>
<organism evidence="10 11">
    <name type="scientific">Spiroplasma kunkelii CR2-3x</name>
    <dbReference type="NCBI Taxonomy" id="273035"/>
    <lineage>
        <taxon>Bacteria</taxon>
        <taxon>Bacillati</taxon>
        <taxon>Mycoplasmatota</taxon>
        <taxon>Mollicutes</taxon>
        <taxon>Entomoplasmatales</taxon>
        <taxon>Spiroplasmataceae</taxon>
        <taxon>Spiroplasma</taxon>
    </lineage>
</organism>
<keyword evidence="2 8" id="KW-0808">Transferase</keyword>
<evidence type="ECO:0000256" key="4">
    <source>
        <dbReference type="ARBA" id="ARBA00022777"/>
    </source>
</evidence>
<dbReference type="HAMAP" id="MF_00238">
    <property type="entry name" value="Cytidyl_kinase_type1"/>
    <property type="match status" value="1"/>
</dbReference>
<dbReference type="EC" id="2.7.4.25" evidence="8"/>
<evidence type="ECO:0000256" key="5">
    <source>
        <dbReference type="ARBA" id="ARBA00022840"/>
    </source>
</evidence>
<evidence type="ECO:0000256" key="6">
    <source>
        <dbReference type="ARBA" id="ARBA00047615"/>
    </source>
</evidence>
<comment type="catalytic activity">
    <reaction evidence="7 8">
        <text>CMP + ATP = CDP + ADP</text>
        <dbReference type="Rhea" id="RHEA:11600"/>
        <dbReference type="ChEBI" id="CHEBI:30616"/>
        <dbReference type="ChEBI" id="CHEBI:58069"/>
        <dbReference type="ChEBI" id="CHEBI:60377"/>
        <dbReference type="ChEBI" id="CHEBI:456216"/>
        <dbReference type="EC" id="2.7.4.25"/>
    </reaction>
</comment>
<dbReference type="Pfam" id="PF02224">
    <property type="entry name" value="Cytidylate_kin"/>
    <property type="match status" value="1"/>
</dbReference>
<evidence type="ECO:0000256" key="1">
    <source>
        <dbReference type="ARBA" id="ARBA00009427"/>
    </source>
</evidence>
<accession>A0A0K2JG96</accession>
<dbReference type="RefSeq" id="WP_053390725.1">
    <property type="nucleotide sequence ID" value="NZ_CP010899.1"/>
</dbReference>
<feature type="binding site" evidence="8">
    <location>
        <begin position="9"/>
        <end position="17"/>
    </location>
    <ligand>
        <name>ATP</name>
        <dbReference type="ChEBI" id="CHEBI:30616"/>
    </ligand>
</feature>
<keyword evidence="11" id="KW-1185">Reference proteome</keyword>
<proteinExistence type="inferred from homology"/>
<dbReference type="STRING" id="273035.SKUN_00547"/>
<dbReference type="GO" id="GO:0036431">
    <property type="term" value="F:dCMP kinase activity"/>
    <property type="evidence" value="ECO:0007669"/>
    <property type="project" value="InterPro"/>
</dbReference>
<dbReference type="Gene3D" id="3.40.50.300">
    <property type="entry name" value="P-loop containing nucleotide triphosphate hydrolases"/>
    <property type="match status" value="1"/>
</dbReference>
<evidence type="ECO:0000259" key="9">
    <source>
        <dbReference type="Pfam" id="PF02224"/>
    </source>
</evidence>